<sequence>MKTLFFFLLFAIAALGAEMRTFGRLDTQELVTLPVDEKGVPDLEPLRIPQLSVWVPPAVVPLVKIPAPEINVTTQRAEPTLVWFADRVERQWIIRDIKPLESAKATLQAGYLVQPEGFTLSLADRDRLQFTQMLALVREALDLGLISNTTPQKIADSEGNLHEISTLRFRQIMVGYGFCYKTAWDQAKASE</sequence>
<protein>
    <submittedName>
        <fullName evidence="1">Uncharacterized protein</fullName>
    </submittedName>
</protein>
<evidence type="ECO:0000313" key="2">
    <source>
        <dbReference type="Proteomes" id="UP001499852"/>
    </source>
</evidence>
<keyword evidence="2" id="KW-1185">Reference proteome</keyword>
<organism evidence="1 2">
    <name type="scientific">Prosthecobacter algae</name>
    <dbReference type="NCBI Taxonomy" id="1144682"/>
    <lineage>
        <taxon>Bacteria</taxon>
        <taxon>Pseudomonadati</taxon>
        <taxon>Verrucomicrobiota</taxon>
        <taxon>Verrucomicrobiia</taxon>
        <taxon>Verrucomicrobiales</taxon>
        <taxon>Verrucomicrobiaceae</taxon>
        <taxon>Prosthecobacter</taxon>
    </lineage>
</organism>
<gene>
    <name evidence="1" type="ORF">GCM10023213_13920</name>
</gene>
<reference evidence="2" key="1">
    <citation type="journal article" date="2019" name="Int. J. Syst. Evol. Microbiol.">
        <title>The Global Catalogue of Microorganisms (GCM) 10K type strain sequencing project: providing services to taxonomists for standard genome sequencing and annotation.</title>
        <authorList>
            <consortium name="The Broad Institute Genomics Platform"/>
            <consortium name="The Broad Institute Genome Sequencing Center for Infectious Disease"/>
            <person name="Wu L."/>
            <person name="Ma J."/>
        </authorList>
    </citation>
    <scope>NUCLEOTIDE SEQUENCE [LARGE SCALE GENOMIC DNA]</scope>
    <source>
        <strain evidence="2">JCM 18053</strain>
    </source>
</reference>
<dbReference type="RefSeq" id="WP_345735653.1">
    <property type="nucleotide sequence ID" value="NZ_BAABIA010000003.1"/>
</dbReference>
<accession>A0ABP9NZF5</accession>
<evidence type="ECO:0000313" key="1">
    <source>
        <dbReference type="EMBL" id="GAA5137359.1"/>
    </source>
</evidence>
<dbReference type="EMBL" id="BAABIA010000003">
    <property type="protein sequence ID" value="GAA5137359.1"/>
    <property type="molecule type" value="Genomic_DNA"/>
</dbReference>
<name>A0ABP9NZF5_9BACT</name>
<dbReference type="Proteomes" id="UP001499852">
    <property type="component" value="Unassembled WGS sequence"/>
</dbReference>
<proteinExistence type="predicted"/>
<comment type="caution">
    <text evidence="1">The sequence shown here is derived from an EMBL/GenBank/DDBJ whole genome shotgun (WGS) entry which is preliminary data.</text>
</comment>